<feature type="transmembrane region" description="Helical" evidence="1">
    <location>
        <begin position="21"/>
        <end position="46"/>
    </location>
</feature>
<protein>
    <submittedName>
        <fullName evidence="2">Uncharacterized protein</fullName>
    </submittedName>
</protein>
<keyword evidence="1" id="KW-0812">Transmembrane</keyword>
<evidence type="ECO:0000313" key="2">
    <source>
        <dbReference type="EMBL" id="MBQ0854835.1"/>
    </source>
</evidence>
<sequence>MSPTALSSKGSRRKRRRLRDAATFALLRGLAYGLGTGAAGLLLYWLQPYL</sequence>
<dbReference type="Proteomes" id="UP000677413">
    <property type="component" value="Unassembled WGS sequence"/>
</dbReference>
<gene>
    <name evidence="2" type="ORF">J8N05_42495</name>
</gene>
<proteinExistence type="predicted"/>
<dbReference type="AlphaFoldDB" id="A0A940Y925"/>
<name>A0A940Y925_9ACTN</name>
<accession>A0A940Y925</accession>
<keyword evidence="1" id="KW-0472">Membrane</keyword>
<evidence type="ECO:0000313" key="3">
    <source>
        <dbReference type="Proteomes" id="UP000677413"/>
    </source>
</evidence>
<reference evidence="2 3" key="1">
    <citation type="submission" date="2021-04" db="EMBL/GenBank/DDBJ databases">
        <authorList>
            <person name="Tang X."/>
            <person name="Zhou X."/>
            <person name="Chen X."/>
            <person name="Cernava T."/>
            <person name="Zhang C."/>
        </authorList>
    </citation>
    <scope>NUCLEOTIDE SEQUENCE [LARGE SCALE GENOMIC DNA]</scope>
    <source>
        <strain evidence="2 3">BH-SS-21</strain>
    </source>
</reference>
<keyword evidence="3" id="KW-1185">Reference proteome</keyword>
<organism evidence="2 3">
    <name type="scientific">Streptomyces liliiviolaceus</name>
    <dbReference type="NCBI Taxonomy" id="2823109"/>
    <lineage>
        <taxon>Bacteria</taxon>
        <taxon>Bacillati</taxon>
        <taxon>Actinomycetota</taxon>
        <taxon>Actinomycetes</taxon>
        <taxon>Kitasatosporales</taxon>
        <taxon>Streptomycetaceae</taxon>
        <taxon>Streptomyces</taxon>
    </lineage>
</organism>
<evidence type="ECO:0000256" key="1">
    <source>
        <dbReference type="SAM" id="Phobius"/>
    </source>
</evidence>
<keyword evidence="1" id="KW-1133">Transmembrane helix</keyword>
<dbReference type="RefSeq" id="WP_210892786.1">
    <property type="nucleotide sequence ID" value="NZ_JAGPYQ010000002.1"/>
</dbReference>
<comment type="caution">
    <text evidence="2">The sequence shown here is derived from an EMBL/GenBank/DDBJ whole genome shotgun (WGS) entry which is preliminary data.</text>
</comment>
<dbReference type="EMBL" id="JAGPYQ010000002">
    <property type="protein sequence ID" value="MBQ0854835.1"/>
    <property type="molecule type" value="Genomic_DNA"/>
</dbReference>